<name>A0ABV1NUB5_9ACTN</name>
<dbReference type="RefSeq" id="WP_349803673.1">
    <property type="nucleotide sequence ID" value="NZ_JBEGDP010000002.1"/>
</dbReference>
<evidence type="ECO:0000313" key="5">
    <source>
        <dbReference type="Proteomes" id="UP001482520"/>
    </source>
</evidence>
<dbReference type="SUPFAM" id="SSF53335">
    <property type="entry name" value="S-adenosyl-L-methionine-dependent methyltransferases"/>
    <property type="match status" value="1"/>
</dbReference>
<dbReference type="NCBIfam" id="NF033504">
    <property type="entry name" value="Ni_dep_LarA"/>
    <property type="match status" value="1"/>
</dbReference>
<dbReference type="Proteomes" id="UP001482520">
    <property type="component" value="Unassembled WGS sequence"/>
</dbReference>
<feature type="domain" description="LarA-like N-terminal" evidence="2">
    <location>
        <begin position="32"/>
        <end position="232"/>
    </location>
</feature>
<dbReference type="Pfam" id="PF09861">
    <property type="entry name" value="Lar_N"/>
    <property type="match status" value="1"/>
</dbReference>
<dbReference type="InterPro" id="IPR047926">
    <property type="entry name" value="Ni_dep_LarA"/>
</dbReference>
<dbReference type="InterPro" id="IPR029063">
    <property type="entry name" value="SAM-dependent_MTases_sf"/>
</dbReference>
<feature type="region of interest" description="Disordered" evidence="1">
    <location>
        <begin position="1"/>
        <end position="24"/>
    </location>
</feature>
<feature type="domain" description="Lactate racemase C-terminal" evidence="3">
    <location>
        <begin position="300"/>
        <end position="440"/>
    </location>
</feature>
<reference evidence="4 5" key="1">
    <citation type="submission" date="2024-02" db="EMBL/GenBank/DDBJ databases">
        <title>Full genome sequence of Nocardioides kribbensis.</title>
        <authorList>
            <person name="Poletto B.L."/>
            <person name="Silva G."/>
            <person name="Galante D."/>
            <person name="Campos K.R."/>
            <person name="Santos M.B.N."/>
            <person name="Sacchi C.T."/>
        </authorList>
    </citation>
    <scope>NUCLEOTIDE SEQUENCE [LARGE SCALE GENOMIC DNA]</scope>
    <source>
        <strain evidence="4 5">O4R</strain>
    </source>
</reference>
<dbReference type="InterPro" id="IPR048520">
    <property type="entry name" value="LarA_C"/>
</dbReference>
<dbReference type="Gene3D" id="3.40.50.11440">
    <property type="match status" value="1"/>
</dbReference>
<dbReference type="InterPro" id="IPR048068">
    <property type="entry name" value="LarA-like"/>
</dbReference>
<accession>A0ABV1NUB5</accession>
<protein>
    <submittedName>
        <fullName evidence="4">Nickel-dependent lactate racemase</fullName>
    </submittedName>
</protein>
<dbReference type="InterPro" id="IPR043166">
    <property type="entry name" value="LarA-like_C"/>
</dbReference>
<proteinExistence type="predicted"/>
<keyword evidence="5" id="KW-1185">Reference proteome</keyword>
<evidence type="ECO:0000256" key="1">
    <source>
        <dbReference type="SAM" id="MobiDB-lite"/>
    </source>
</evidence>
<dbReference type="PANTHER" id="PTHR33171:SF17">
    <property type="entry name" value="LARA-LIKE N-TERMINAL DOMAIN-CONTAINING PROTEIN"/>
    <property type="match status" value="1"/>
</dbReference>
<organism evidence="4 5">
    <name type="scientific">Nocardioides kribbensis</name>
    <dbReference type="NCBI Taxonomy" id="305517"/>
    <lineage>
        <taxon>Bacteria</taxon>
        <taxon>Bacillati</taxon>
        <taxon>Actinomycetota</taxon>
        <taxon>Actinomycetes</taxon>
        <taxon>Propionibacteriales</taxon>
        <taxon>Nocardioidaceae</taxon>
        <taxon>Nocardioides</taxon>
    </lineage>
</organism>
<evidence type="ECO:0000259" key="2">
    <source>
        <dbReference type="Pfam" id="PF09861"/>
    </source>
</evidence>
<gene>
    <name evidence="4" type="primary">larA</name>
    <name evidence="4" type="ORF">V6R90_02300</name>
</gene>
<dbReference type="PANTHER" id="PTHR33171">
    <property type="entry name" value="LAR_N DOMAIN-CONTAINING PROTEIN"/>
    <property type="match status" value="1"/>
</dbReference>
<sequence length="452" mass="48289">MPHPADPTSDSTCDATRDPAGRTGTTTVRVAYGTTGLDVELPADRTTVVAPTHSEPAPDAPAALREALAHPVAGPPLRELVSPGQTVAISLCDATRPQPRELMVRAILAELEGIVTREDLVLLVATGTHRANTDAELRAMLGDDLVDTVRIVNHDSRDPDVLRWMGVHGDGVPVWLNRHWVDADVKVTTGFVEPHFFAGFSGGPKLVAPGLAGLETVLTLHDAARIGSERATWAVCEGNPVHDDVRAIAAATGVDFALDVVLNREQQVVRAFGGELLAMHAEAREVVRELSMQAVPDLFDVVVTSNSGFPLDQNLYQAVKGMTAAATVVRPGGLIVCVAECRDGFPDHGTFREVLASEDSPEALLEAISRRSETVPDQWQVQVLARVLSRARVGVHTTHLSDEELRTAHLLLVEDVAAAVREELERVGPGARVCVLPEGPQTIAYVDAGRPG</sequence>
<dbReference type="Gene3D" id="3.90.226.30">
    <property type="match status" value="1"/>
</dbReference>
<evidence type="ECO:0000259" key="3">
    <source>
        <dbReference type="Pfam" id="PF21113"/>
    </source>
</evidence>
<comment type="caution">
    <text evidence="4">The sequence shown here is derived from an EMBL/GenBank/DDBJ whole genome shotgun (WGS) entry which is preliminary data.</text>
</comment>
<evidence type="ECO:0000313" key="4">
    <source>
        <dbReference type="EMBL" id="MEQ7846094.1"/>
    </source>
</evidence>
<dbReference type="EMBL" id="JBEGDP010000002">
    <property type="protein sequence ID" value="MEQ7846094.1"/>
    <property type="molecule type" value="Genomic_DNA"/>
</dbReference>
<dbReference type="Pfam" id="PF21113">
    <property type="entry name" value="LarA_C"/>
    <property type="match status" value="1"/>
</dbReference>
<dbReference type="InterPro" id="IPR018657">
    <property type="entry name" value="LarA-like_N"/>
</dbReference>